<keyword evidence="11" id="KW-1185">Reference proteome</keyword>
<keyword evidence="1 4" id="KW-0285">Flavoprotein</keyword>
<reference evidence="9 11" key="3">
    <citation type="submission" date="2024-06" db="EMBL/GenBank/DDBJ databases">
        <title>Halorubrum miltondacostae sp. nov., a potential PHA producer isolated from an inland solar saltern in Rio Maior, Portugal.</title>
        <authorList>
            <person name="Albuquerque L."/>
            <person name="Viver T."/>
            <person name="Barroso C."/>
            <person name="Claudino R."/>
            <person name="Galvan M."/>
            <person name="Simoes G."/>
            <person name="Lobo Da Cunha A."/>
            <person name="Egas C."/>
        </authorList>
    </citation>
    <scope>NUCLEOTIDE SEQUENCE [LARGE SCALE GENOMIC DNA]</scope>
    <source>
        <strain evidence="9 11">DSM 18646</strain>
    </source>
</reference>
<evidence type="ECO:0000313" key="11">
    <source>
        <dbReference type="Proteomes" id="UP001567571"/>
    </source>
</evidence>
<evidence type="ECO:0000256" key="2">
    <source>
        <dbReference type="ARBA" id="ARBA00022827"/>
    </source>
</evidence>
<comment type="similarity">
    <text evidence="5">Belongs to the DNA photolyase family.</text>
</comment>
<feature type="binding site" evidence="4">
    <location>
        <position position="341"/>
    </location>
    <ligand>
        <name>FAD</name>
        <dbReference type="ChEBI" id="CHEBI:57692"/>
    </ligand>
</feature>
<evidence type="ECO:0000256" key="1">
    <source>
        <dbReference type="ARBA" id="ARBA00022630"/>
    </source>
</evidence>
<dbReference type="GO" id="GO:0003904">
    <property type="term" value="F:deoxyribodipyrimidine photo-lyase activity"/>
    <property type="evidence" value="ECO:0007669"/>
    <property type="project" value="TreeGrafter"/>
</dbReference>
<reference evidence="8" key="1">
    <citation type="journal article" date="2014" name="Int. J. Syst. Evol. Microbiol.">
        <title>Complete genome sequence of Corynebacterium casei LMG S-19264T (=DSM 44701T), isolated from a smear-ripened cheese.</title>
        <authorList>
            <consortium name="US DOE Joint Genome Institute (JGI-PGF)"/>
            <person name="Walter F."/>
            <person name="Albersmeier A."/>
            <person name="Kalinowski J."/>
            <person name="Ruckert C."/>
        </authorList>
    </citation>
    <scope>NUCLEOTIDE SEQUENCE</scope>
    <source>
        <strain evidence="8">JCM 14265</strain>
    </source>
</reference>
<sequence length="684" mass="75693">MSGDTDRETGRSASANSGDPPQQTGPLAAEIPTPDAVSDLADSTGIVVWHRKHLRVEDQLAVSRAVADGDVFCPLFVFDPTFYADSGLACDARIRLFEEAVASLDRLYAAAPPSATHVDATDSVARLADTLDSPPITAEAASEPPETIQRPDSLGLTLGYGDPVDILSRFVDRGWHVITMATPTSRYGQRRDERVRDTCGDAVTFVSGDGLVRDEEWPRSDWQTQITEWLAAEQHTPGWDDHDTVRVSIRTGVTPAAVDRHFDVSPAKTQVPVGTHRAAMTTLREFTDRVRSYPTNISAPQDARGGTSGLSPYLNFGLLSVRQAHQYVVDNAPSCRGADMFESRLVWNLHYNQKLVDWPGWTEQAVNPVFEGRNEAFHDPDLVTAWKRGQTGFPMVDASMRCLQETGWLNFRMRAMCASFFTHILHQPWWIGADWYHHHLIDSDVGINYTQWQSQAGLIGKPSQRVYNPRKQVRDQDPDGDWITRWVPELADLPTEFLDQPEKTPLAIQQECGVHVGESYPRPVVDFEARREQFWSRYEAQRSEAARKLRRPEIAKRASFSGGYGAARAIADKHGAADADAPDGTQVSLDELIDTDATTAETEGAQATPPQTNTAESVDLTPTDPHESSTQTTIPTGAGRKAGEPSPDDRAAVSGQRRETGEDNEPDKEQDVDPTGQTRFHDFE</sequence>
<dbReference type="PROSITE" id="PS51645">
    <property type="entry name" value="PHR_CRY_ALPHA_BETA"/>
    <property type="match status" value="1"/>
</dbReference>
<dbReference type="GO" id="GO:0006950">
    <property type="term" value="P:response to stress"/>
    <property type="evidence" value="ECO:0007669"/>
    <property type="project" value="UniProtKB-ARBA"/>
</dbReference>
<dbReference type="Gene3D" id="1.10.579.10">
    <property type="entry name" value="DNA Cyclobutane Dipyrimidine Photolyase, subunit A, domain 3"/>
    <property type="match status" value="1"/>
</dbReference>
<feature type="binding site" evidence="4">
    <location>
        <begin position="307"/>
        <end position="311"/>
    </location>
    <ligand>
        <name>FAD</name>
        <dbReference type="ChEBI" id="CHEBI:57692"/>
    </ligand>
</feature>
<gene>
    <name evidence="9" type="ORF">ABNG02_16030</name>
    <name evidence="8" type="ORF">GCM10008994_20500</name>
</gene>
<dbReference type="Pfam" id="PF00875">
    <property type="entry name" value="DNA_photolyase"/>
    <property type="match status" value="1"/>
</dbReference>
<dbReference type="Pfam" id="PF03441">
    <property type="entry name" value="FAD_binding_7"/>
    <property type="match status" value="1"/>
</dbReference>
<dbReference type="EMBL" id="JBEDNW010000011">
    <property type="protein sequence ID" value="MEZ3168822.1"/>
    <property type="molecule type" value="Genomic_DNA"/>
</dbReference>
<evidence type="ECO:0000256" key="5">
    <source>
        <dbReference type="RuleBase" id="RU004182"/>
    </source>
</evidence>
<dbReference type="PANTHER" id="PTHR11455:SF9">
    <property type="entry name" value="CRYPTOCHROME CIRCADIAN CLOCK 5 ISOFORM X1"/>
    <property type="match status" value="1"/>
</dbReference>
<feature type="region of interest" description="Disordered" evidence="6">
    <location>
        <begin position="600"/>
        <end position="684"/>
    </location>
</feature>
<keyword evidence="2 4" id="KW-0274">FAD</keyword>
<evidence type="ECO:0000256" key="3">
    <source>
        <dbReference type="ARBA" id="ARBA00022991"/>
    </source>
</evidence>
<proteinExistence type="inferred from homology"/>
<comment type="cofactor">
    <cofactor evidence="4">
        <name>FAD</name>
        <dbReference type="ChEBI" id="CHEBI:57692"/>
    </cofactor>
    <text evidence="4">Binds 1 FAD per subunit.</text>
</comment>
<dbReference type="Proteomes" id="UP001567571">
    <property type="component" value="Unassembled WGS sequence"/>
</dbReference>
<evidence type="ECO:0000259" key="7">
    <source>
        <dbReference type="PROSITE" id="PS51645"/>
    </source>
</evidence>
<feature type="compositionally biased region" description="Basic and acidic residues" evidence="6">
    <location>
        <begin position="641"/>
        <end position="671"/>
    </location>
</feature>
<dbReference type="PANTHER" id="PTHR11455">
    <property type="entry name" value="CRYPTOCHROME"/>
    <property type="match status" value="1"/>
</dbReference>
<comment type="caution">
    <text evidence="8">The sequence shown here is derived from an EMBL/GenBank/DDBJ whole genome shotgun (WGS) entry which is preliminary data.</text>
</comment>
<evidence type="ECO:0000256" key="4">
    <source>
        <dbReference type="PIRSR" id="PIRSR602081-1"/>
    </source>
</evidence>
<dbReference type="GO" id="GO:0071949">
    <property type="term" value="F:FAD binding"/>
    <property type="evidence" value="ECO:0007669"/>
    <property type="project" value="TreeGrafter"/>
</dbReference>
<name>A0AAV3STU7_9EURY</name>
<feature type="domain" description="Photolyase/cryptochrome alpha/beta" evidence="7">
    <location>
        <begin position="44"/>
        <end position="211"/>
    </location>
</feature>
<dbReference type="Proteomes" id="UP001501425">
    <property type="component" value="Unassembled WGS sequence"/>
</dbReference>
<dbReference type="SUPFAM" id="SSF52425">
    <property type="entry name" value="Cryptochrome/photolyase, N-terminal domain"/>
    <property type="match status" value="1"/>
</dbReference>
<dbReference type="InterPro" id="IPR036134">
    <property type="entry name" value="Crypto/Photolyase_FAD-like_sf"/>
</dbReference>
<dbReference type="GO" id="GO:0003677">
    <property type="term" value="F:DNA binding"/>
    <property type="evidence" value="ECO:0007669"/>
    <property type="project" value="TreeGrafter"/>
</dbReference>
<feature type="binding site" evidence="4">
    <location>
        <begin position="442"/>
        <end position="444"/>
    </location>
    <ligand>
        <name>FAD</name>
        <dbReference type="ChEBI" id="CHEBI:57692"/>
    </ligand>
</feature>
<dbReference type="GO" id="GO:0009416">
    <property type="term" value="P:response to light stimulus"/>
    <property type="evidence" value="ECO:0007669"/>
    <property type="project" value="TreeGrafter"/>
</dbReference>
<evidence type="ECO:0000313" key="8">
    <source>
        <dbReference type="EMBL" id="GAA0545506.1"/>
    </source>
</evidence>
<protein>
    <submittedName>
        <fullName evidence="8">Deoxyribodipyrimidine photo-lyase</fullName>
    </submittedName>
    <submittedName>
        <fullName evidence="9">FAD-binding domain-containing protein</fullName>
    </submittedName>
</protein>
<dbReference type="AlphaFoldDB" id="A0AAV3STU7"/>
<feature type="compositionally biased region" description="Basic and acidic residues" evidence="6">
    <location>
        <begin position="1"/>
        <end position="10"/>
    </location>
</feature>
<dbReference type="InterPro" id="IPR036155">
    <property type="entry name" value="Crypto/Photolyase_N_sf"/>
</dbReference>
<dbReference type="InterPro" id="IPR006050">
    <property type="entry name" value="DNA_photolyase_N"/>
</dbReference>
<accession>A0AAV3STU7</accession>
<dbReference type="InterPro" id="IPR018394">
    <property type="entry name" value="DNA_photolyase_1_CS_C"/>
</dbReference>
<dbReference type="PRINTS" id="PR00147">
    <property type="entry name" value="DNAPHOTLYASE"/>
</dbReference>
<evidence type="ECO:0000313" key="9">
    <source>
        <dbReference type="EMBL" id="MEZ3168822.1"/>
    </source>
</evidence>
<feature type="binding site" evidence="4">
    <location>
        <position position="293"/>
    </location>
    <ligand>
        <name>FAD</name>
        <dbReference type="ChEBI" id="CHEBI:57692"/>
    </ligand>
</feature>
<reference evidence="8" key="2">
    <citation type="submission" date="2023-12" db="EMBL/GenBank/DDBJ databases">
        <authorList>
            <person name="Sun Q."/>
            <person name="Inoue M."/>
        </authorList>
    </citation>
    <scope>NUCLEOTIDE SEQUENCE</scope>
    <source>
        <strain evidence="8">JCM 14265</strain>
    </source>
</reference>
<dbReference type="InterPro" id="IPR002081">
    <property type="entry name" value="Cryptochrome/DNA_photolyase_1"/>
</dbReference>
<organism evidence="8 10">
    <name type="scientific">Halorubrum ejinorense</name>
    <dbReference type="NCBI Taxonomy" id="425309"/>
    <lineage>
        <taxon>Archaea</taxon>
        <taxon>Methanobacteriati</taxon>
        <taxon>Methanobacteriota</taxon>
        <taxon>Stenosarchaea group</taxon>
        <taxon>Halobacteria</taxon>
        <taxon>Halobacteriales</taxon>
        <taxon>Haloferacaceae</taxon>
        <taxon>Halorubrum</taxon>
    </lineage>
</organism>
<dbReference type="RefSeq" id="WP_343778830.1">
    <property type="nucleotide sequence ID" value="NZ_BAAADQ010000012.1"/>
</dbReference>
<feature type="compositionally biased region" description="Polar residues" evidence="6">
    <location>
        <begin position="11"/>
        <end position="25"/>
    </location>
</feature>
<dbReference type="SUPFAM" id="SSF48173">
    <property type="entry name" value="Cryptochrome/photolyase FAD-binding domain"/>
    <property type="match status" value="1"/>
</dbReference>
<dbReference type="PROSITE" id="PS00394">
    <property type="entry name" value="DNA_PHOTOLYASES_1_1"/>
    <property type="match status" value="1"/>
</dbReference>
<dbReference type="Gene3D" id="1.25.40.80">
    <property type="match status" value="1"/>
</dbReference>
<dbReference type="EMBL" id="BAAADQ010000012">
    <property type="protein sequence ID" value="GAA0545506.1"/>
    <property type="molecule type" value="Genomic_DNA"/>
</dbReference>
<dbReference type="InterPro" id="IPR014729">
    <property type="entry name" value="Rossmann-like_a/b/a_fold"/>
</dbReference>
<keyword evidence="3 5" id="KW-0157">Chromophore</keyword>
<feature type="region of interest" description="Disordered" evidence="6">
    <location>
        <begin position="134"/>
        <end position="154"/>
    </location>
</feature>
<dbReference type="GO" id="GO:0006139">
    <property type="term" value="P:nucleobase-containing compound metabolic process"/>
    <property type="evidence" value="ECO:0007669"/>
    <property type="project" value="UniProtKB-ARBA"/>
</dbReference>
<evidence type="ECO:0000313" key="10">
    <source>
        <dbReference type="Proteomes" id="UP001501425"/>
    </source>
</evidence>
<dbReference type="InterPro" id="IPR005101">
    <property type="entry name" value="Cryptochr/Photolyase_FAD-bd"/>
</dbReference>
<evidence type="ECO:0000256" key="6">
    <source>
        <dbReference type="SAM" id="MobiDB-lite"/>
    </source>
</evidence>
<feature type="region of interest" description="Disordered" evidence="6">
    <location>
        <begin position="1"/>
        <end position="33"/>
    </location>
</feature>
<dbReference type="Gene3D" id="3.40.50.620">
    <property type="entry name" value="HUPs"/>
    <property type="match status" value="1"/>
</dbReference>